<proteinExistence type="predicted"/>
<gene>
    <name evidence="1" type="ORF">B296_00044253</name>
</gene>
<organism evidence="1 2">
    <name type="scientific">Ensete ventricosum</name>
    <name type="common">Abyssinian banana</name>
    <name type="synonym">Musa ensete</name>
    <dbReference type="NCBI Taxonomy" id="4639"/>
    <lineage>
        <taxon>Eukaryota</taxon>
        <taxon>Viridiplantae</taxon>
        <taxon>Streptophyta</taxon>
        <taxon>Embryophyta</taxon>
        <taxon>Tracheophyta</taxon>
        <taxon>Spermatophyta</taxon>
        <taxon>Magnoliopsida</taxon>
        <taxon>Liliopsida</taxon>
        <taxon>Zingiberales</taxon>
        <taxon>Musaceae</taxon>
        <taxon>Ensete</taxon>
    </lineage>
</organism>
<accession>A0A426XZ54</accession>
<feature type="non-terminal residue" evidence="1">
    <location>
        <position position="1"/>
    </location>
</feature>
<dbReference type="AlphaFoldDB" id="A0A426XZ54"/>
<protein>
    <submittedName>
        <fullName evidence="1">Uncharacterized protein</fullName>
    </submittedName>
</protein>
<reference evidence="1 2" key="1">
    <citation type="journal article" date="2014" name="Agronomy (Basel)">
        <title>A Draft Genome Sequence for Ensete ventricosum, the Drought-Tolerant Tree Against Hunger.</title>
        <authorList>
            <person name="Harrison J."/>
            <person name="Moore K.A."/>
            <person name="Paszkiewicz K."/>
            <person name="Jones T."/>
            <person name="Grant M."/>
            <person name="Ambacheew D."/>
            <person name="Muzemil S."/>
            <person name="Studholme D.J."/>
        </authorList>
    </citation>
    <scope>NUCLEOTIDE SEQUENCE [LARGE SCALE GENOMIC DNA]</scope>
</reference>
<dbReference type="Proteomes" id="UP000287651">
    <property type="component" value="Unassembled WGS sequence"/>
</dbReference>
<sequence>ILAIPKVLAHVKSYKHGLTKKRDSHKVSQSCKRSRVSNGFCALSQKFKILVIPNVLAYGNSYEDCFMKKCDGHKLCVKSCAKSSFEQFFVHRLGNSKYWPFPTY</sequence>
<evidence type="ECO:0000313" key="1">
    <source>
        <dbReference type="EMBL" id="RRT44591.1"/>
    </source>
</evidence>
<comment type="caution">
    <text evidence="1">The sequence shown here is derived from an EMBL/GenBank/DDBJ whole genome shotgun (WGS) entry which is preliminary data.</text>
</comment>
<evidence type="ECO:0000313" key="2">
    <source>
        <dbReference type="Proteomes" id="UP000287651"/>
    </source>
</evidence>
<name>A0A426XZ54_ENSVE</name>
<dbReference type="EMBL" id="AMZH03016370">
    <property type="protein sequence ID" value="RRT44591.1"/>
    <property type="molecule type" value="Genomic_DNA"/>
</dbReference>